<name>S0EXU6_CHTCT</name>
<keyword evidence="2" id="KW-1133">Transmembrane helix</keyword>
<dbReference type="EMBL" id="HF951689">
    <property type="protein sequence ID" value="CCW36327.1"/>
    <property type="molecule type" value="Genomic_DNA"/>
</dbReference>
<keyword evidence="2" id="KW-0472">Membrane</keyword>
<dbReference type="KEGG" id="ccz:CCALI_02530"/>
<evidence type="ECO:0000313" key="3">
    <source>
        <dbReference type="EMBL" id="CCW36327.1"/>
    </source>
</evidence>
<keyword evidence="2" id="KW-0812">Transmembrane</keyword>
<dbReference type="PATRIC" id="fig|1303518.3.peg.2629"/>
<gene>
    <name evidence="3" type="ORF">CCALI_02530</name>
</gene>
<dbReference type="HOGENOM" id="CLU_2492249_0_0_0"/>
<dbReference type="STRING" id="454171.CP488_01560"/>
<organism evidence="3 4">
    <name type="scientific">Chthonomonas calidirosea (strain DSM 23976 / ICMP 18418 / T49)</name>
    <dbReference type="NCBI Taxonomy" id="1303518"/>
    <lineage>
        <taxon>Bacteria</taxon>
        <taxon>Bacillati</taxon>
        <taxon>Armatimonadota</taxon>
        <taxon>Chthonomonadia</taxon>
        <taxon>Chthonomonadales</taxon>
        <taxon>Chthonomonadaceae</taxon>
        <taxon>Chthonomonas</taxon>
    </lineage>
</organism>
<sequence>MDSQRKTVLVIIVVVIAVALAIWSAVRTFGPHGRTIGSLGSLNESKTAPGFGGNSTNSALPKSNALQEKEGGSSTLSGAPAGMGGP</sequence>
<evidence type="ECO:0000256" key="2">
    <source>
        <dbReference type="SAM" id="Phobius"/>
    </source>
</evidence>
<feature type="compositionally biased region" description="Polar residues" evidence="1">
    <location>
        <begin position="54"/>
        <end position="77"/>
    </location>
</feature>
<proteinExistence type="predicted"/>
<feature type="region of interest" description="Disordered" evidence="1">
    <location>
        <begin position="36"/>
        <end position="86"/>
    </location>
</feature>
<evidence type="ECO:0000256" key="1">
    <source>
        <dbReference type="SAM" id="MobiDB-lite"/>
    </source>
</evidence>
<reference evidence="4" key="1">
    <citation type="submission" date="2013-03" db="EMBL/GenBank/DDBJ databases">
        <title>Genome sequence of Chthonomonas calidirosea, the first sequenced genome from the Armatimonadetes phylum (formally candidate division OP10).</title>
        <authorList>
            <person name="Lee K.C.Y."/>
            <person name="Morgan X.C."/>
            <person name="Dunfield P.F."/>
            <person name="Tamas I."/>
            <person name="Houghton K.M."/>
            <person name="Vyssotski M."/>
            <person name="Ryan J.L.J."/>
            <person name="Lagutin K."/>
            <person name="McDonald I.R."/>
            <person name="Stott M.B."/>
        </authorList>
    </citation>
    <scope>NUCLEOTIDE SEQUENCE [LARGE SCALE GENOMIC DNA]</scope>
    <source>
        <strain evidence="4">DSM 23976 / ICMP 18418 / T49</strain>
    </source>
</reference>
<dbReference type="Proteomes" id="UP000014227">
    <property type="component" value="Chromosome I"/>
</dbReference>
<dbReference type="AlphaFoldDB" id="S0EXU6"/>
<feature type="transmembrane region" description="Helical" evidence="2">
    <location>
        <begin position="7"/>
        <end position="26"/>
    </location>
</feature>
<keyword evidence="4" id="KW-1185">Reference proteome</keyword>
<protein>
    <submittedName>
        <fullName evidence="3">Uncharacterized protein</fullName>
    </submittedName>
</protein>
<dbReference type="InParanoid" id="S0EXU6"/>
<evidence type="ECO:0000313" key="4">
    <source>
        <dbReference type="Proteomes" id="UP000014227"/>
    </source>
</evidence>
<accession>S0EXU6</accession>
<dbReference type="RefSeq" id="WP_016483838.1">
    <property type="nucleotide sequence ID" value="NC_021487.1"/>
</dbReference>